<dbReference type="InterPro" id="IPR010466">
    <property type="entry name" value="DUF1058"/>
</dbReference>
<dbReference type="PROSITE" id="PS51781">
    <property type="entry name" value="SH3B"/>
    <property type="match status" value="1"/>
</dbReference>
<protein>
    <recommendedName>
        <fullName evidence="1">SH3b domain-containing protein</fullName>
    </recommendedName>
</protein>
<dbReference type="Gene3D" id="2.30.30.40">
    <property type="entry name" value="SH3 Domains"/>
    <property type="match status" value="2"/>
</dbReference>
<dbReference type="InterPro" id="IPR003646">
    <property type="entry name" value="SH3-like_bac-type"/>
</dbReference>
<dbReference type="Pfam" id="PF06347">
    <property type="entry name" value="SH3_4"/>
    <property type="match status" value="2"/>
</dbReference>
<dbReference type="AlphaFoldDB" id="A0A5K7ZVM9"/>
<dbReference type="PANTHER" id="PTHR34408">
    <property type="entry name" value="FAMILY PROTEIN, PUTATIVE-RELATED"/>
    <property type="match status" value="1"/>
</dbReference>
<dbReference type="PANTHER" id="PTHR34408:SF1">
    <property type="entry name" value="GLYCOSYL HYDROLASE FAMILY 19 DOMAIN-CONTAINING PROTEIN HI_1415"/>
    <property type="match status" value="1"/>
</dbReference>
<sequence>MLVPLIFLLMKQLLISILAIIVTLTGAGLAQAQRLSVAADIANIRSGPDTGNAVIWQVEKYHPLEIVKKQGDWYLFKDFEGDRGWIYKSLLTDTETVIVKGDNCNVRSGPGTDNDIRFTVDNGVPFKVLEKKDVWLHVIHADGDEGWIHRSLVW</sequence>
<feature type="domain" description="SH3b" evidence="1">
    <location>
        <begin position="94"/>
        <end position="154"/>
    </location>
</feature>
<evidence type="ECO:0000313" key="2">
    <source>
        <dbReference type="EMBL" id="BBO84299.1"/>
    </source>
</evidence>
<gene>
    <name evidence="2" type="ORF">DSCO28_48650</name>
</gene>
<dbReference type="InterPro" id="IPR052354">
    <property type="entry name" value="Cell_Wall_Dynamics_Protein"/>
</dbReference>
<reference evidence="2 3" key="1">
    <citation type="submission" date="2019-11" db="EMBL/GenBank/DDBJ databases">
        <title>Comparative genomics of hydrocarbon-degrading Desulfosarcina strains.</title>
        <authorList>
            <person name="Watanabe M."/>
            <person name="Kojima H."/>
            <person name="Fukui M."/>
        </authorList>
    </citation>
    <scope>NUCLEOTIDE SEQUENCE [LARGE SCALE GENOMIC DNA]</scope>
    <source>
        <strain evidence="2 3">28bB2T</strain>
    </source>
</reference>
<dbReference type="EMBL" id="AP021876">
    <property type="protein sequence ID" value="BBO84299.1"/>
    <property type="molecule type" value="Genomic_DNA"/>
</dbReference>
<name>A0A5K7ZVM9_9BACT</name>
<dbReference type="SMART" id="SM00287">
    <property type="entry name" value="SH3b"/>
    <property type="match status" value="2"/>
</dbReference>
<organism evidence="2 3">
    <name type="scientific">Desulfosarcina ovata subsp. sediminis</name>
    <dbReference type="NCBI Taxonomy" id="885957"/>
    <lineage>
        <taxon>Bacteria</taxon>
        <taxon>Pseudomonadati</taxon>
        <taxon>Thermodesulfobacteriota</taxon>
        <taxon>Desulfobacteria</taxon>
        <taxon>Desulfobacterales</taxon>
        <taxon>Desulfosarcinaceae</taxon>
        <taxon>Desulfosarcina</taxon>
    </lineage>
</organism>
<proteinExistence type="predicted"/>
<dbReference type="Proteomes" id="UP000425960">
    <property type="component" value="Chromosome"/>
</dbReference>
<evidence type="ECO:0000259" key="1">
    <source>
        <dbReference type="PROSITE" id="PS51781"/>
    </source>
</evidence>
<evidence type="ECO:0000313" key="3">
    <source>
        <dbReference type="Proteomes" id="UP000425960"/>
    </source>
</evidence>
<dbReference type="KEGG" id="dov:DSCO28_48650"/>
<accession>A0A5K7ZVM9</accession>